<feature type="region of interest" description="Disordered" evidence="1">
    <location>
        <begin position="1"/>
        <end position="36"/>
    </location>
</feature>
<feature type="region of interest" description="Disordered" evidence="1">
    <location>
        <begin position="74"/>
        <end position="95"/>
    </location>
</feature>
<dbReference type="SUPFAM" id="SSF57959">
    <property type="entry name" value="Leucine zipper domain"/>
    <property type="match status" value="1"/>
</dbReference>
<comment type="caution">
    <text evidence="3">The sequence shown here is derived from an EMBL/GenBank/DDBJ whole genome shotgun (WGS) entry which is preliminary data.</text>
</comment>
<evidence type="ECO:0000259" key="2">
    <source>
        <dbReference type="PROSITE" id="PS00036"/>
    </source>
</evidence>
<evidence type="ECO:0000313" key="4">
    <source>
        <dbReference type="Proteomes" id="UP001610334"/>
    </source>
</evidence>
<dbReference type="Gene3D" id="1.20.5.170">
    <property type="match status" value="1"/>
</dbReference>
<sequence>MPAKHIHTEPSQKQDPTERRRLQNRLSQRNHRRKIRDRIAKLQERVIASELRAAATLHGWQSAPCIPYEVKPSPSSASSSLSLSPSASSSPPDLQCPPAATCSPYNMSLSPMASLPVLSTPTIYDDPNGGGGGSGTSTPLVTPDGVGGAGLLGAGFGLDTMQMCEQWGFQGSVYLATETSLPQILQTLGPSSNAIILVPTPGYSVGTDPGAVGYTQGQPLDMGACQCQNLGWMNCPLHLG</sequence>
<dbReference type="PANTHER" id="PTHR39607:SF3">
    <property type="entry name" value="BZIP DOMAIN-CONTAINING PROTEIN"/>
    <property type="match status" value="1"/>
</dbReference>
<reference evidence="3 4" key="1">
    <citation type="submission" date="2024-07" db="EMBL/GenBank/DDBJ databases">
        <title>Section-level genome sequencing and comparative genomics of Aspergillus sections Usti and Cavernicolus.</title>
        <authorList>
            <consortium name="Lawrence Berkeley National Laboratory"/>
            <person name="Nybo J.L."/>
            <person name="Vesth T.C."/>
            <person name="Theobald S."/>
            <person name="Frisvad J.C."/>
            <person name="Larsen T.O."/>
            <person name="Kjaerboelling I."/>
            <person name="Rothschild-Mancinelli K."/>
            <person name="Lyhne E.K."/>
            <person name="Kogle M.E."/>
            <person name="Barry K."/>
            <person name="Clum A."/>
            <person name="Na H."/>
            <person name="Ledsgaard L."/>
            <person name="Lin J."/>
            <person name="Lipzen A."/>
            <person name="Kuo A."/>
            <person name="Riley R."/>
            <person name="Mondo S."/>
            <person name="Labutti K."/>
            <person name="Haridas S."/>
            <person name="Pangalinan J."/>
            <person name="Salamov A.A."/>
            <person name="Simmons B.A."/>
            <person name="Magnuson J.K."/>
            <person name="Chen J."/>
            <person name="Drula E."/>
            <person name="Henrissat B."/>
            <person name="Wiebenga A."/>
            <person name="Lubbers R.J."/>
            <person name="Gomes A.C."/>
            <person name="Makela M.R."/>
            <person name="Stajich J."/>
            <person name="Grigoriev I.V."/>
            <person name="Mortensen U.H."/>
            <person name="De Vries R.P."/>
            <person name="Baker S.E."/>
            <person name="Andersen M.R."/>
        </authorList>
    </citation>
    <scope>NUCLEOTIDE SEQUENCE [LARGE SCALE GENOMIC DNA]</scope>
    <source>
        <strain evidence="3 4">CBS 588.65</strain>
    </source>
</reference>
<evidence type="ECO:0000256" key="1">
    <source>
        <dbReference type="SAM" id="MobiDB-lite"/>
    </source>
</evidence>
<gene>
    <name evidence="3" type="ORF">BJX63DRAFT_285924</name>
</gene>
<protein>
    <recommendedName>
        <fullName evidence="2">BZIP domain-containing protein</fullName>
    </recommendedName>
</protein>
<dbReference type="PANTHER" id="PTHR39607">
    <property type="entry name" value="XANTHOCILLIN BIOSYNTHESIS CLUSTER TRANSCRIPTION FACTOR XANC-RELATED"/>
    <property type="match status" value="1"/>
</dbReference>
<evidence type="ECO:0000313" key="3">
    <source>
        <dbReference type="EMBL" id="KAL2811282.1"/>
    </source>
</evidence>
<proteinExistence type="predicted"/>
<keyword evidence="4" id="KW-1185">Reference proteome</keyword>
<dbReference type="CDD" id="cd14688">
    <property type="entry name" value="bZIP_YAP"/>
    <property type="match status" value="1"/>
</dbReference>
<dbReference type="Proteomes" id="UP001610334">
    <property type="component" value="Unassembled WGS sequence"/>
</dbReference>
<dbReference type="InterPro" id="IPR004827">
    <property type="entry name" value="bZIP"/>
</dbReference>
<feature type="domain" description="BZIP" evidence="2">
    <location>
        <begin position="19"/>
        <end position="34"/>
    </location>
</feature>
<organism evidence="3 4">
    <name type="scientific">Aspergillus granulosus</name>
    <dbReference type="NCBI Taxonomy" id="176169"/>
    <lineage>
        <taxon>Eukaryota</taxon>
        <taxon>Fungi</taxon>
        <taxon>Dikarya</taxon>
        <taxon>Ascomycota</taxon>
        <taxon>Pezizomycotina</taxon>
        <taxon>Eurotiomycetes</taxon>
        <taxon>Eurotiomycetidae</taxon>
        <taxon>Eurotiales</taxon>
        <taxon>Aspergillaceae</taxon>
        <taxon>Aspergillus</taxon>
        <taxon>Aspergillus subgen. Nidulantes</taxon>
    </lineage>
</organism>
<dbReference type="InterPro" id="IPR052635">
    <property type="entry name" value="Sec_Metab_Biosynth_Reg"/>
</dbReference>
<dbReference type="InterPro" id="IPR046347">
    <property type="entry name" value="bZIP_sf"/>
</dbReference>
<feature type="compositionally biased region" description="Basic and acidic residues" evidence="1">
    <location>
        <begin position="1"/>
        <end position="21"/>
    </location>
</feature>
<accession>A0ABR4H743</accession>
<feature type="compositionally biased region" description="Low complexity" evidence="1">
    <location>
        <begin position="74"/>
        <end position="92"/>
    </location>
</feature>
<feature type="region of interest" description="Disordered" evidence="1">
    <location>
        <begin position="120"/>
        <end position="142"/>
    </location>
</feature>
<dbReference type="EMBL" id="JBFXLT010000060">
    <property type="protein sequence ID" value="KAL2811282.1"/>
    <property type="molecule type" value="Genomic_DNA"/>
</dbReference>
<name>A0ABR4H743_9EURO</name>
<dbReference type="PROSITE" id="PS00036">
    <property type="entry name" value="BZIP_BASIC"/>
    <property type="match status" value="1"/>
</dbReference>